<gene>
    <name evidence="6" type="ORF">SAMN06295879_3105</name>
</gene>
<dbReference type="RefSeq" id="WP_078715163.1">
    <property type="nucleotide sequence ID" value="NZ_FUYG01000009.1"/>
</dbReference>
<evidence type="ECO:0000256" key="2">
    <source>
        <dbReference type="ARBA" id="ARBA00022741"/>
    </source>
</evidence>
<dbReference type="GO" id="GO:0016779">
    <property type="term" value="F:nucleotidyltransferase activity"/>
    <property type="evidence" value="ECO:0007669"/>
    <property type="project" value="UniProtKB-KW"/>
</dbReference>
<dbReference type="InterPro" id="IPR036873">
    <property type="entry name" value="Rhodanese-like_dom_sf"/>
</dbReference>
<dbReference type="GO" id="GO:0004792">
    <property type="term" value="F:thiosulfate-cyanide sulfurtransferase activity"/>
    <property type="evidence" value="ECO:0007669"/>
    <property type="project" value="TreeGrafter"/>
</dbReference>
<protein>
    <submittedName>
        <fullName evidence="6">Adenylyltransferase and sulfurtransferase</fullName>
    </submittedName>
</protein>
<dbReference type="EMBL" id="FUYG01000009">
    <property type="protein sequence ID" value="SKB00884.1"/>
    <property type="molecule type" value="Genomic_DNA"/>
</dbReference>
<reference evidence="7" key="1">
    <citation type="submission" date="2017-02" db="EMBL/GenBank/DDBJ databases">
        <authorList>
            <person name="Varghese N."/>
            <person name="Submissions S."/>
        </authorList>
    </citation>
    <scope>NUCLEOTIDE SEQUENCE [LARGE SCALE GENOMIC DNA]</scope>
    <source>
        <strain evidence="7">VKM Ac-2052</strain>
    </source>
</reference>
<dbReference type="CDD" id="cd00158">
    <property type="entry name" value="RHOD"/>
    <property type="match status" value="1"/>
</dbReference>
<evidence type="ECO:0000313" key="6">
    <source>
        <dbReference type="EMBL" id="SKB00884.1"/>
    </source>
</evidence>
<sequence>MAHPPLVSPGPALTPAELSRYSRQLTLPQIGVDGQRRLKASRVLVLGAGGLGSPILTSLVAAGVGTVGVVDSDTVEPSNLQRQTLFGTADVGRRKAEAAASALAELNPLVDILPLVVRVTSANVLALVADYDVIVDGTDNFETRYLAHDAAKLLGKPYVWGSVLRFDGQATVFWATPPAALGAGVTVRDLFAEEPPADEGETCATAGVLGSICASIGSVMATETIKLLLGFGELLLGRLLVHDGLDATWREIRFGPAARDAAPRERSAVASAATTTPRPTLPASPEASGTHDTKGTPVTQPDASTALPEPTAERMTPTQLKALLDARERGEQSFVLVDVREPWERDIVAIEGSELIPMSQLLSDEAREKMPQDDRVILYCHHDGRSGQARDYMAQNGWSNISDLGGGVDAWVTEIEPDKARY</sequence>
<dbReference type="Gene3D" id="3.40.50.720">
    <property type="entry name" value="NAD(P)-binding Rossmann-like Domain"/>
    <property type="match status" value="1"/>
</dbReference>
<evidence type="ECO:0000259" key="5">
    <source>
        <dbReference type="PROSITE" id="PS50206"/>
    </source>
</evidence>
<evidence type="ECO:0000313" key="7">
    <source>
        <dbReference type="Proteomes" id="UP000189735"/>
    </source>
</evidence>
<dbReference type="InterPro" id="IPR035985">
    <property type="entry name" value="Ubiquitin-activating_enz"/>
</dbReference>
<keyword evidence="6" id="KW-0548">Nucleotidyltransferase</keyword>
<feature type="region of interest" description="Disordered" evidence="4">
    <location>
        <begin position="260"/>
        <end position="316"/>
    </location>
</feature>
<accession>A0A1T4YGH5</accession>
<feature type="domain" description="Rhodanese" evidence="5">
    <location>
        <begin position="330"/>
        <end position="420"/>
    </location>
</feature>
<dbReference type="InterPro" id="IPR001763">
    <property type="entry name" value="Rhodanese-like_dom"/>
</dbReference>
<dbReference type="Proteomes" id="UP000189735">
    <property type="component" value="Unassembled WGS sequence"/>
</dbReference>
<dbReference type="Gene3D" id="3.40.250.10">
    <property type="entry name" value="Rhodanese-like domain"/>
    <property type="match status" value="1"/>
</dbReference>
<dbReference type="AlphaFoldDB" id="A0A1T4YGH5"/>
<dbReference type="SUPFAM" id="SSF69572">
    <property type="entry name" value="Activating enzymes of the ubiquitin-like proteins"/>
    <property type="match status" value="1"/>
</dbReference>
<dbReference type="GO" id="GO:0005524">
    <property type="term" value="F:ATP binding"/>
    <property type="evidence" value="ECO:0007669"/>
    <property type="project" value="UniProtKB-KW"/>
</dbReference>
<keyword evidence="3" id="KW-0067">ATP-binding</keyword>
<dbReference type="PROSITE" id="PS50206">
    <property type="entry name" value="RHODANESE_3"/>
    <property type="match status" value="1"/>
</dbReference>
<dbReference type="Pfam" id="PF00581">
    <property type="entry name" value="Rhodanese"/>
    <property type="match status" value="1"/>
</dbReference>
<feature type="compositionally biased region" description="Low complexity" evidence="4">
    <location>
        <begin position="268"/>
        <end position="285"/>
    </location>
</feature>
<organism evidence="6 7">
    <name type="scientific">Agreia bicolorata</name>
    <dbReference type="NCBI Taxonomy" id="110935"/>
    <lineage>
        <taxon>Bacteria</taxon>
        <taxon>Bacillati</taxon>
        <taxon>Actinomycetota</taxon>
        <taxon>Actinomycetes</taxon>
        <taxon>Micrococcales</taxon>
        <taxon>Microbacteriaceae</taxon>
        <taxon>Agreia</taxon>
    </lineage>
</organism>
<dbReference type="GO" id="GO:0008641">
    <property type="term" value="F:ubiquitin-like modifier activating enzyme activity"/>
    <property type="evidence" value="ECO:0007669"/>
    <property type="project" value="InterPro"/>
</dbReference>
<evidence type="ECO:0000256" key="3">
    <source>
        <dbReference type="ARBA" id="ARBA00022840"/>
    </source>
</evidence>
<evidence type="ECO:0000256" key="4">
    <source>
        <dbReference type="SAM" id="MobiDB-lite"/>
    </source>
</evidence>
<keyword evidence="1 6" id="KW-0808">Transferase</keyword>
<dbReference type="SMART" id="SM00450">
    <property type="entry name" value="RHOD"/>
    <property type="match status" value="1"/>
</dbReference>
<proteinExistence type="predicted"/>
<dbReference type="PANTHER" id="PTHR10953">
    <property type="entry name" value="UBIQUITIN-ACTIVATING ENZYME E1"/>
    <property type="match status" value="1"/>
</dbReference>
<dbReference type="Pfam" id="PF00899">
    <property type="entry name" value="ThiF"/>
    <property type="match status" value="1"/>
</dbReference>
<dbReference type="CDD" id="cd00757">
    <property type="entry name" value="ThiF_MoeB_HesA_family"/>
    <property type="match status" value="1"/>
</dbReference>
<name>A0A1T4YGH5_9MICO</name>
<keyword evidence="2" id="KW-0547">Nucleotide-binding</keyword>
<dbReference type="GO" id="GO:0005829">
    <property type="term" value="C:cytosol"/>
    <property type="evidence" value="ECO:0007669"/>
    <property type="project" value="TreeGrafter"/>
</dbReference>
<dbReference type="InterPro" id="IPR045886">
    <property type="entry name" value="ThiF/MoeB/HesA"/>
</dbReference>
<dbReference type="InterPro" id="IPR000594">
    <property type="entry name" value="ThiF_NAD_FAD-bd"/>
</dbReference>
<dbReference type="FunFam" id="3.40.50.720:FF:000033">
    <property type="entry name" value="Adenylyltransferase and sulfurtransferase MOCS3"/>
    <property type="match status" value="1"/>
</dbReference>
<evidence type="ECO:0000256" key="1">
    <source>
        <dbReference type="ARBA" id="ARBA00022679"/>
    </source>
</evidence>
<dbReference type="SUPFAM" id="SSF52821">
    <property type="entry name" value="Rhodanese/Cell cycle control phosphatase"/>
    <property type="match status" value="1"/>
</dbReference>
<dbReference type="PANTHER" id="PTHR10953:SF102">
    <property type="entry name" value="ADENYLYLTRANSFERASE AND SULFURTRANSFERASE MOCS3"/>
    <property type="match status" value="1"/>
</dbReference>
<dbReference type="GO" id="GO:0008146">
    <property type="term" value="F:sulfotransferase activity"/>
    <property type="evidence" value="ECO:0007669"/>
    <property type="project" value="TreeGrafter"/>
</dbReference>